<comment type="catalytic activity">
    <reaction evidence="1">
        <text>thiamine phosphate + ATP = thiamine diphosphate + ADP</text>
        <dbReference type="Rhea" id="RHEA:15913"/>
        <dbReference type="ChEBI" id="CHEBI:30616"/>
        <dbReference type="ChEBI" id="CHEBI:37575"/>
        <dbReference type="ChEBI" id="CHEBI:58937"/>
        <dbReference type="ChEBI" id="CHEBI:456216"/>
        <dbReference type="EC" id="2.7.4.16"/>
    </reaction>
</comment>
<dbReference type="Pfam" id="PF02769">
    <property type="entry name" value="AIRS_C"/>
    <property type="match status" value="1"/>
</dbReference>
<feature type="domain" description="PurM-like C-terminal" evidence="3">
    <location>
        <begin position="152"/>
        <end position="305"/>
    </location>
</feature>
<comment type="pathway">
    <text evidence="1">Cofactor biosynthesis; thiamine diphosphate biosynthesis; thiamine diphosphate from thiamine phosphate: step 1/1.</text>
</comment>
<keyword evidence="5" id="KW-1185">Reference proteome</keyword>
<feature type="binding site" evidence="1">
    <location>
        <position position="320"/>
    </location>
    <ligand>
        <name>substrate</name>
    </ligand>
</feature>
<evidence type="ECO:0000256" key="1">
    <source>
        <dbReference type="HAMAP-Rule" id="MF_02128"/>
    </source>
</evidence>
<feature type="binding site" evidence="1">
    <location>
        <position position="28"/>
    </location>
    <ligand>
        <name>Mg(2+)</name>
        <dbReference type="ChEBI" id="CHEBI:18420"/>
        <label>4</label>
    </ligand>
</feature>
<dbReference type="CDD" id="cd02194">
    <property type="entry name" value="ThiL"/>
    <property type="match status" value="1"/>
</dbReference>
<sequence length="325" mass="35919">MEDEFGFIRKITPKQHHQESLQEGIGDDAAIWRPIKDSEQVVCLDTMTEGVHFTRRTMSPAQVGHKALAANLSDLAAMGAVPEFYLVSIAIPPSWNENELREIYEGMDSLALQYSVDLIGGDTVSTEGPLVVSVTVIGRVENGVRLLRKNARAGDVVFITGVLGESAAGLSLLLNNKLSDDVKPLLAAHQTPMPHIKEGRLLAGLKQRIALNDVSDGLASELHEIAEPSAVSIEIERDKLPVSEHLEKFNSEQQLNWMLYGGEDYKLAGTASLETFEAMKQQFEECDLQIFQIGRVTEKQSAFVYITDSNGKRALEKKGYNHFKK</sequence>
<comment type="miscellaneous">
    <text evidence="1">Reaction mechanism of ThiL seems to utilize a direct, inline transfer of the gamma-phosphate of ATP to TMP rather than a phosphorylated enzyme intermediate.</text>
</comment>
<feature type="binding site" evidence="1">
    <location>
        <position position="45"/>
    </location>
    <ligand>
        <name>Mg(2+)</name>
        <dbReference type="ChEBI" id="CHEBI:18420"/>
        <label>2</label>
    </ligand>
</feature>
<dbReference type="GO" id="GO:0005524">
    <property type="term" value="F:ATP binding"/>
    <property type="evidence" value="ECO:0007669"/>
    <property type="project" value="UniProtKB-UniRule"/>
</dbReference>
<organism evidence="4 5">
    <name type="scientific">Fictibacillus aquaticus</name>
    <dbReference type="NCBI Taxonomy" id="2021314"/>
    <lineage>
        <taxon>Bacteria</taxon>
        <taxon>Bacillati</taxon>
        <taxon>Bacillota</taxon>
        <taxon>Bacilli</taxon>
        <taxon>Bacillales</taxon>
        <taxon>Fictibacillaceae</taxon>
        <taxon>Fictibacillus</taxon>
    </lineage>
</organism>
<feature type="binding site" evidence="1">
    <location>
        <position position="74"/>
    </location>
    <ligand>
        <name>Mg(2+)</name>
        <dbReference type="ChEBI" id="CHEBI:18420"/>
        <label>2</label>
    </ligand>
</feature>
<feature type="binding site" evidence="1">
    <location>
        <position position="213"/>
    </location>
    <ligand>
        <name>Mg(2+)</name>
        <dbReference type="ChEBI" id="CHEBI:18420"/>
        <label>3</label>
    </ligand>
</feature>
<comment type="caution">
    <text evidence="1">Lacks conserved residue(s) required for the propagation of feature annotation.</text>
</comment>
<keyword evidence="1 4" id="KW-0418">Kinase</keyword>
<dbReference type="UniPathway" id="UPA00060">
    <property type="reaction ID" value="UER00142"/>
</dbReference>
<dbReference type="HAMAP" id="MF_02128">
    <property type="entry name" value="TMP_kinase"/>
    <property type="match status" value="1"/>
</dbReference>
<dbReference type="InterPro" id="IPR010918">
    <property type="entry name" value="PurM-like_C_dom"/>
</dbReference>
<dbReference type="EC" id="2.7.4.16" evidence="1"/>
<keyword evidence="1" id="KW-0460">Magnesium</keyword>
<dbReference type="InterPro" id="IPR036921">
    <property type="entry name" value="PurM-like_N_sf"/>
</dbReference>
<accession>A0A235F528</accession>
<dbReference type="OrthoDB" id="9802811at2"/>
<dbReference type="GO" id="GO:0009030">
    <property type="term" value="F:thiamine-phosphate kinase activity"/>
    <property type="evidence" value="ECO:0007669"/>
    <property type="project" value="UniProtKB-UniRule"/>
</dbReference>
<gene>
    <name evidence="1" type="primary">thiL</name>
    <name evidence="4" type="ORF">CGZ90_17800</name>
</gene>
<dbReference type="AlphaFoldDB" id="A0A235F528"/>
<dbReference type="RefSeq" id="WP_094253888.1">
    <property type="nucleotide sequence ID" value="NZ_JBHLXL010000005.1"/>
</dbReference>
<feature type="binding site" evidence="1">
    <location>
        <position position="52"/>
    </location>
    <ligand>
        <name>substrate</name>
    </ligand>
</feature>
<dbReference type="SUPFAM" id="SSF56042">
    <property type="entry name" value="PurM C-terminal domain-like"/>
    <property type="match status" value="1"/>
</dbReference>
<dbReference type="GO" id="GO:0000287">
    <property type="term" value="F:magnesium ion binding"/>
    <property type="evidence" value="ECO:0007669"/>
    <property type="project" value="UniProtKB-UniRule"/>
</dbReference>
<feature type="binding site" evidence="1">
    <location>
        <position position="216"/>
    </location>
    <ligand>
        <name>Mg(2+)</name>
        <dbReference type="ChEBI" id="CHEBI:18420"/>
        <label>5</label>
    </ligand>
</feature>
<evidence type="ECO:0000259" key="3">
    <source>
        <dbReference type="Pfam" id="PF02769"/>
    </source>
</evidence>
<feature type="binding site" evidence="1">
    <location>
        <position position="215"/>
    </location>
    <ligand>
        <name>ATP</name>
        <dbReference type="ChEBI" id="CHEBI:30616"/>
    </ligand>
</feature>
<feature type="binding site" evidence="1">
    <location>
        <position position="122"/>
    </location>
    <ligand>
        <name>Mg(2+)</name>
        <dbReference type="ChEBI" id="CHEBI:18420"/>
        <label>1</label>
    </ligand>
</feature>
<dbReference type="InterPro" id="IPR016188">
    <property type="entry name" value="PurM-like_N"/>
</dbReference>
<evidence type="ECO:0000313" key="5">
    <source>
        <dbReference type="Proteomes" id="UP000215059"/>
    </source>
</evidence>
<feature type="binding site" evidence="1">
    <location>
        <position position="104"/>
    </location>
    <ligand>
        <name>ATP</name>
        <dbReference type="ChEBI" id="CHEBI:30616"/>
    </ligand>
</feature>
<dbReference type="GO" id="GO:0009229">
    <property type="term" value="P:thiamine diphosphate biosynthetic process"/>
    <property type="evidence" value="ECO:0007669"/>
    <property type="project" value="UniProtKB-UniRule"/>
</dbReference>
<dbReference type="Pfam" id="PF00586">
    <property type="entry name" value="AIRS"/>
    <property type="match status" value="1"/>
</dbReference>
<dbReference type="EMBL" id="NOII01000013">
    <property type="protein sequence ID" value="OYD56406.1"/>
    <property type="molecule type" value="Genomic_DNA"/>
</dbReference>
<dbReference type="PANTHER" id="PTHR30270">
    <property type="entry name" value="THIAMINE-MONOPHOSPHATE KINASE"/>
    <property type="match status" value="1"/>
</dbReference>
<dbReference type="InterPro" id="IPR006283">
    <property type="entry name" value="ThiL-like"/>
</dbReference>
<name>A0A235F528_9BACL</name>
<feature type="binding site" evidence="1">
    <location>
        <position position="263"/>
    </location>
    <ligand>
        <name>substrate</name>
    </ligand>
</feature>
<feature type="binding site" evidence="1">
    <location>
        <position position="45"/>
    </location>
    <ligand>
        <name>Mg(2+)</name>
        <dbReference type="ChEBI" id="CHEBI:18420"/>
        <label>1</label>
    </ligand>
</feature>
<feature type="binding site" evidence="1">
    <location>
        <position position="74"/>
    </location>
    <ligand>
        <name>Mg(2+)</name>
        <dbReference type="ChEBI" id="CHEBI:18420"/>
        <label>3</label>
    </ligand>
</feature>
<feature type="binding site" evidence="1">
    <location>
        <begin position="121"/>
        <end position="122"/>
    </location>
    <ligand>
        <name>ATP</name>
        <dbReference type="ChEBI" id="CHEBI:30616"/>
    </ligand>
</feature>
<keyword evidence="1" id="KW-0784">Thiamine biosynthesis</keyword>
<reference evidence="4 5" key="1">
    <citation type="submission" date="2017-07" db="EMBL/GenBank/DDBJ databases">
        <title>Fictibacillus sp. nov. GDSW-R2A3 Genome sequencing and assembly.</title>
        <authorList>
            <person name="Mayilraj S."/>
        </authorList>
    </citation>
    <scope>NUCLEOTIDE SEQUENCE [LARGE SCALE GENOMIC DNA]</scope>
    <source>
        <strain evidence="4 5">GDSW-R2A3</strain>
    </source>
</reference>
<dbReference type="NCBIfam" id="TIGR01379">
    <property type="entry name" value="thiL"/>
    <property type="match status" value="1"/>
</dbReference>
<feature type="domain" description="PurM-like N-terminal" evidence="2">
    <location>
        <begin position="26"/>
        <end position="140"/>
    </location>
</feature>
<comment type="function">
    <text evidence="1">Catalyzes the ATP-dependent phosphorylation of thiamine-monophosphate (TMP) to form thiamine-pyrophosphate (TPP), the active form of vitamin B1.</text>
</comment>
<keyword evidence="1" id="KW-0808">Transferase</keyword>
<evidence type="ECO:0000313" key="4">
    <source>
        <dbReference type="EMBL" id="OYD56406.1"/>
    </source>
</evidence>
<proteinExistence type="inferred from homology"/>
<dbReference type="Proteomes" id="UP000215059">
    <property type="component" value="Unassembled WGS sequence"/>
</dbReference>
<feature type="binding site" evidence="1">
    <location>
        <position position="148"/>
    </location>
    <ligand>
        <name>ATP</name>
        <dbReference type="ChEBI" id="CHEBI:30616"/>
    </ligand>
</feature>
<comment type="caution">
    <text evidence="4">The sequence shown here is derived from an EMBL/GenBank/DDBJ whole genome shotgun (WGS) entry which is preliminary data.</text>
</comment>
<dbReference type="InterPro" id="IPR036676">
    <property type="entry name" value="PurM-like_C_sf"/>
</dbReference>
<keyword evidence="1" id="KW-0479">Metal-binding</keyword>
<dbReference type="SUPFAM" id="SSF55326">
    <property type="entry name" value="PurM N-terminal domain-like"/>
    <property type="match status" value="1"/>
</dbReference>
<dbReference type="Gene3D" id="3.90.650.10">
    <property type="entry name" value="PurM-like C-terminal domain"/>
    <property type="match status" value="1"/>
</dbReference>
<comment type="similarity">
    <text evidence="1">Belongs to the thiamine-monophosphate kinase family.</text>
</comment>
<dbReference type="Gene3D" id="3.30.1330.10">
    <property type="entry name" value="PurM-like, N-terminal domain"/>
    <property type="match status" value="1"/>
</dbReference>
<evidence type="ECO:0000259" key="2">
    <source>
        <dbReference type="Pfam" id="PF00586"/>
    </source>
</evidence>
<feature type="binding site" evidence="1">
    <location>
        <position position="74"/>
    </location>
    <ligand>
        <name>Mg(2+)</name>
        <dbReference type="ChEBI" id="CHEBI:18420"/>
        <label>4</label>
    </ligand>
</feature>
<dbReference type="GO" id="GO:0009228">
    <property type="term" value="P:thiamine biosynthetic process"/>
    <property type="evidence" value="ECO:0007669"/>
    <property type="project" value="UniProtKB-KW"/>
</dbReference>
<feature type="binding site" evidence="1">
    <location>
        <position position="28"/>
    </location>
    <ligand>
        <name>Mg(2+)</name>
        <dbReference type="ChEBI" id="CHEBI:18420"/>
        <label>3</label>
    </ligand>
</feature>
<protein>
    <recommendedName>
        <fullName evidence="1">Thiamine-monophosphate kinase</fullName>
        <shortName evidence="1">TMP kinase</shortName>
        <shortName evidence="1">Thiamine-phosphate kinase</shortName>
        <ecNumber evidence="1">2.7.4.16</ecNumber>
    </recommendedName>
</protein>
<keyword evidence="1" id="KW-0547">Nucleotide-binding</keyword>
<keyword evidence="1" id="KW-0067">ATP-binding</keyword>
<dbReference type="PANTHER" id="PTHR30270:SF0">
    <property type="entry name" value="THIAMINE-MONOPHOSPHATE KINASE"/>
    <property type="match status" value="1"/>
</dbReference>
<dbReference type="PIRSF" id="PIRSF005303">
    <property type="entry name" value="Thiam_monoph_kin"/>
    <property type="match status" value="1"/>
</dbReference>